<dbReference type="Proteomes" id="UP001250656">
    <property type="component" value="Unassembled WGS sequence"/>
</dbReference>
<dbReference type="RefSeq" id="WP_314014973.1">
    <property type="nucleotide sequence ID" value="NZ_JAVTTP010000001.1"/>
</dbReference>
<reference evidence="2 3" key="1">
    <citation type="submission" date="2023-09" db="EMBL/GenBank/DDBJ databases">
        <title>Novel taxa isolated from Blanes Bay.</title>
        <authorList>
            <person name="Rey-Velasco X."/>
            <person name="Lucena T."/>
        </authorList>
    </citation>
    <scope>NUCLEOTIDE SEQUENCE [LARGE SCALE GENOMIC DNA]</scope>
    <source>
        <strain evidence="2 3">S334</strain>
    </source>
</reference>
<keyword evidence="3" id="KW-1185">Reference proteome</keyword>
<proteinExistence type="predicted"/>
<keyword evidence="1" id="KW-0812">Transmembrane</keyword>
<dbReference type="Gene3D" id="3.20.80.10">
    <property type="entry name" value="Regulatory factor, effector binding domain"/>
    <property type="match status" value="1"/>
</dbReference>
<keyword evidence="1" id="KW-1133">Transmembrane helix</keyword>
<protein>
    <submittedName>
        <fullName evidence="2">AraC family transcriptional regulator</fullName>
    </submittedName>
</protein>
<dbReference type="SUPFAM" id="SSF55136">
    <property type="entry name" value="Probable bacterial effector-binding domain"/>
    <property type="match status" value="1"/>
</dbReference>
<evidence type="ECO:0000313" key="2">
    <source>
        <dbReference type="EMBL" id="MDT7829197.1"/>
    </source>
</evidence>
<sequence length="297" mass="34583">MKKKVALFLGAVILGVLIWYFFLKPHDYVVRFDSRALPGTINQTLKFWEKRLDRAELLQQSDLSNLQFRIPFNDSIHLYHWKLESLNNSFTKVKAYVIDNDHSFINRLTIPFSETDFEKRTKKTVREFAKVLEEHLQSFKVRVTGKTVTTSKYCACFPLKGTQLQKAGGMMEYYGVLSGLMVENKVELDGRPLVVITDWNMETDSISYNFCFPVIKTDSLPQRSGLIYRELEKKPVVRAVYNGNYITSDRAWYALIDYAEKNNIPIEKKPLEIFHTNPNLGGNELEWKAEVFMPIKE</sequence>
<dbReference type="InterPro" id="IPR011256">
    <property type="entry name" value="Reg_factor_effector_dom_sf"/>
</dbReference>
<keyword evidence="1" id="KW-0472">Membrane</keyword>
<comment type="caution">
    <text evidence="2">The sequence shown here is derived from an EMBL/GenBank/DDBJ whole genome shotgun (WGS) entry which is preliminary data.</text>
</comment>
<dbReference type="EMBL" id="JAVTTP010000001">
    <property type="protein sequence ID" value="MDT7829197.1"/>
    <property type="molecule type" value="Genomic_DNA"/>
</dbReference>
<feature type="transmembrane region" description="Helical" evidence="1">
    <location>
        <begin position="5"/>
        <end position="23"/>
    </location>
</feature>
<name>A0ABU3L809_9FLAO</name>
<evidence type="ECO:0000256" key="1">
    <source>
        <dbReference type="SAM" id="Phobius"/>
    </source>
</evidence>
<evidence type="ECO:0000313" key="3">
    <source>
        <dbReference type="Proteomes" id="UP001250656"/>
    </source>
</evidence>
<gene>
    <name evidence="2" type="ORF">RQM65_11015</name>
</gene>
<accession>A0ABU3L809</accession>
<organism evidence="2 3">
    <name type="scientific">Pricia mediterranea</name>
    <dbReference type="NCBI Taxonomy" id="3076079"/>
    <lineage>
        <taxon>Bacteria</taxon>
        <taxon>Pseudomonadati</taxon>
        <taxon>Bacteroidota</taxon>
        <taxon>Flavobacteriia</taxon>
        <taxon>Flavobacteriales</taxon>
        <taxon>Flavobacteriaceae</taxon>
        <taxon>Pricia</taxon>
    </lineage>
</organism>